<dbReference type="PRINTS" id="PR00081">
    <property type="entry name" value="GDHRDH"/>
</dbReference>
<keyword evidence="3" id="KW-0560">Oxidoreductase</keyword>
<dbReference type="InterPro" id="IPR036291">
    <property type="entry name" value="NAD(P)-bd_dom_sf"/>
</dbReference>
<evidence type="ECO:0000256" key="2">
    <source>
        <dbReference type="ARBA" id="ARBA00022857"/>
    </source>
</evidence>
<evidence type="ECO:0000256" key="3">
    <source>
        <dbReference type="ARBA" id="ARBA00023002"/>
    </source>
</evidence>
<dbReference type="InterPro" id="IPR045017">
    <property type="entry name" value="DECR2-like"/>
</dbReference>
<reference evidence="4" key="1">
    <citation type="submission" date="2024-05" db="EMBL/GenBank/DDBJ databases">
        <title>Planctomycetes of the genus Singulisphaera possess chitinolytic capabilities.</title>
        <authorList>
            <person name="Ivanova A."/>
        </authorList>
    </citation>
    <scope>NUCLEOTIDE SEQUENCE</scope>
    <source>
        <strain evidence="4">Ch08T</strain>
    </source>
</reference>
<comment type="similarity">
    <text evidence="1">Belongs to the short-chain dehydrogenases/reductases (SDR) family.</text>
</comment>
<dbReference type="RefSeq" id="WP_406695998.1">
    <property type="nucleotide sequence ID" value="NZ_CP155447.1"/>
</dbReference>
<dbReference type="Gene3D" id="3.40.50.720">
    <property type="entry name" value="NAD(P)-binding Rossmann-like Domain"/>
    <property type="match status" value="1"/>
</dbReference>
<gene>
    <name evidence="4" type="ORF">V5E97_33885</name>
</gene>
<dbReference type="EMBL" id="CP155447">
    <property type="protein sequence ID" value="XBH03262.1"/>
    <property type="molecule type" value="Genomic_DNA"/>
</dbReference>
<name>A0AAU7CCR3_9BACT</name>
<dbReference type="Pfam" id="PF13561">
    <property type="entry name" value="adh_short_C2"/>
    <property type="match status" value="1"/>
</dbReference>
<dbReference type="PANTHER" id="PTHR43296:SF2">
    <property type="entry name" value="PEROXISOMAL 2,4-DIENOYL-COA REDUCTASE [(3E)-ENOYL-COA-PRODUCING]"/>
    <property type="match status" value="1"/>
</dbReference>
<sequence length="270" mass="28451">MSIFRDDLFRDQVVLITGGGTGIGRGIAMALAAHGAHTAILSRSAEHLESTAAEIRSSTGRRCLALAADVRLPELVDAAVARVVEELGRLDIVINAAAGNFLCPSADLSPNGFGTVLDIDAKGTWNVSRAAYHAWLRDHGGQILNISATLHYGGTPGQVHVAAAKAAVDALTRTLAVEWGPQRIRVNAIAPGPISDTEGARRLFPDAIAERLKGVIPLRRLGRIEDVVNLTLFLLSEAAANINGEIMVTDGGLCLSGNLNLFAEALRSRS</sequence>
<dbReference type="PRINTS" id="PR00080">
    <property type="entry name" value="SDRFAMILY"/>
</dbReference>
<dbReference type="GO" id="GO:0009062">
    <property type="term" value="P:fatty acid catabolic process"/>
    <property type="evidence" value="ECO:0007669"/>
    <property type="project" value="InterPro"/>
</dbReference>
<evidence type="ECO:0000256" key="1">
    <source>
        <dbReference type="ARBA" id="ARBA00006484"/>
    </source>
</evidence>
<dbReference type="GO" id="GO:0008670">
    <property type="term" value="F:2,4-dienoyl-CoA reductase (NADPH) activity"/>
    <property type="evidence" value="ECO:0007669"/>
    <property type="project" value="InterPro"/>
</dbReference>
<accession>A0AAU7CCR3</accession>
<dbReference type="PANTHER" id="PTHR43296">
    <property type="entry name" value="PEROXISOMAL 2,4-DIENOYL-COA REDUCTASE"/>
    <property type="match status" value="1"/>
</dbReference>
<dbReference type="InterPro" id="IPR002347">
    <property type="entry name" value="SDR_fam"/>
</dbReference>
<keyword evidence="2" id="KW-0521">NADP</keyword>
<dbReference type="AlphaFoldDB" id="A0AAU7CCR3"/>
<organism evidence="4">
    <name type="scientific">Singulisphaera sp. Ch08</name>
    <dbReference type="NCBI Taxonomy" id="3120278"/>
    <lineage>
        <taxon>Bacteria</taxon>
        <taxon>Pseudomonadati</taxon>
        <taxon>Planctomycetota</taxon>
        <taxon>Planctomycetia</taxon>
        <taxon>Isosphaerales</taxon>
        <taxon>Isosphaeraceae</taxon>
        <taxon>Singulisphaera</taxon>
    </lineage>
</organism>
<proteinExistence type="inferred from homology"/>
<protein>
    <submittedName>
        <fullName evidence="4">SDR family oxidoreductase</fullName>
    </submittedName>
</protein>
<dbReference type="SUPFAM" id="SSF51735">
    <property type="entry name" value="NAD(P)-binding Rossmann-fold domains"/>
    <property type="match status" value="1"/>
</dbReference>
<evidence type="ECO:0000313" key="4">
    <source>
        <dbReference type="EMBL" id="XBH03262.1"/>
    </source>
</evidence>
<dbReference type="FunFam" id="3.40.50.720:FF:000084">
    <property type="entry name" value="Short-chain dehydrogenase reductase"/>
    <property type="match status" value="1"/>
</dbReference>